<dbReference type="InterPro" id="IPR025724">
    <property type="entry name" value="GAG-pre-integrase_dom"/>
</dbReference>
<keyword evidence="1" id="KW-0479">Metal-binding</keyword>
<evidence type="ECO:0000256" key="1">
    <source>
        <dbReference type="ARBA" id="ARBA00022723"/>
    </source>
</evidence>
<dbReference type="InterPro" id="IPR039537">
    <property type="entry name" value="Retrotran_Ty1/copia-like"/>
</dbReference>
<dbReference type="InterPro" id="IPR013103">
    <property type="entry name" value="RVT_2"/>
</dbReference>
<feature type="domain" description="Reverse transcriptase Ty1/copia-type" evidence="3">
    <location>
        <begin position="530"/>
        <end position="575"/>
    </location>
</feature>
<evidence type="ECO:0000313" key="5">
    <source>
        <dbReference type="EMBL" id="GEU84582.1"/>
    </source>
</evidence>
<sequence>MTTSSANNLVFRGFFEKKLTGLNFMDWYRQLRIVLSIDDKLNYLEQPIPPAPVVHAGHHVAPEILAAHNAWIKGSKEIAGLMLITMGPEIQRNLETLHAHEMLLKLKTLSYVLKMKGYIENLERLGNPVTLGLSVSLILIGLRKEFNGFVQNYNMHSLGKTINELHAMLKLHEQTLPKNNAPALHAIRAGKGLRASRKLKPGALSLYVGNGQREAVEAIGFFNLCLLSGLDIVLNNCHYAPFITRGVISVSRLYKDGFINRFVNNTIQVSRNSMVYFSAILRDDIFEIDLSNSYTNESSIYVVRNKRAKLDLDYALLWHCRLRHISKKRIEKLQHDELLNSTDLRDFKKCVSCMSEKMARKPYTHQVERAKDLLGLIHTDVCVPFKIMSRQGASYFVTFTDDFSRYGYVYLMKHKYEVFETLRVFQKEVENQLDASLNHEEDDLEIDEPQSDIVPIRRSTRTRHAPDRMCLYIDAEEHELGDLGEAANYKAALLDPESGKWFNAMNVEMQSMKNNEVWVLVELSPNGKTVDIRAIRILIAIAAYYDYEIWQMDVKTALLNRYLNEEVYIEQPEGEAAYILGIKIYRDRSRRLIGLCQSAYIKKILKRYCMENSKCGSIPMQEKLKLSKSQGVSTPAELKRIQNIPYASAVGFIMYAVRCTRPDVAFAQNTGYVFVLNGGAVDWKSSKQSIFATSSAEAEYIAAFDAFKEAVWVRKFISGLGFVLTIEEPISVYCDNIGAIAIANESGITKVARHFHAKVHYLLEVIE</sequence>
<protein>
    <recommendedName>
        <fullName evidence="6">Zinc finger, CCHC-type</fullName>
    </recommendedName>
</protein>
<name>A0A6L2NHJ4_TANCI</name>
<dbReference type="PANTHER" id="PTHR42648">
    <property type="entry name" value="TRANSPOSASE, PUTATIVE-RELATED"/>
    <property type="match status" value="1"/>
</dbReference>
<evidence type="ECO:0000259" key="4">
    <source>
        <dbReference type="Pfam" id="PF13976"/>
    </source>
</evidence>
<dbReference type="Pfam" id="PF13976">
    <property type="entry name" value="gag_pre-integrs"/>
    <property type="match status" value="1"/>
</dbReference>
<dbReference type="PANTHER" id="PTHR42648:SF27">
    <property type="entry name" value="RNA-DIRECTED DNA POLYMERASE"/>
    <property type="match status" value="1"/>
</dbReference>
<evidence type="ECO:0000256" key="2">
    <source>
        <dbReference type="ARBA" id="ARBA00022801"/>
    </source>
</evidence>
<organism evidence="5">
    <name type="scientific">Tanacetum cinerariifolium</name>
    <name type="common">Dalmatian daisy</name>
    <name type="synonym">Chrysanthemum cinerariifolium</name>
    <dbReference type="NCBI Taxonomy" id="118510"/>
    <lineage>
        <taxon>Eukaryota</taxon>
        <taxon>Viridiplantae</taxon>
        <taxon>Streptophyta</taxon>
        <taxon>Embryophyta</taxon>
        <taxon>Tracheophyta</taxon>
        <taxon>Spermatophyta</taxon>
        <taxon>Magnoliopsida</taxon>
        <taxon>eudicotyledons</taxon>
        <taxon>Gunneridae</taxon>
        <taxon>Pentapetalae</taxon>
        <taxon>asterids</taxon>
        <taxon>campanulids</taxon>
        <taxon>Asterales</taxon>
        <taxon>Asteraceae</taxon>
        <taxon>Asteroideae</taxon>
        <taxon>Anthemideae</taxon>
        <taxon>Anthemidinae</taxon>
        <taxon>Tanacetum</taxon>
    </lineage>
</organism>
<reference evidence="5" key="1">
    <citation type="journal article" date="2019" name="Sci. Rep.">
        <title>Draft genome of Tanacetum cinerariifolium, the natural source of mosquito coil.</title>
        <authorList>
            <person name="Yamashiro T."/>
            <person name="Shiraishi A."/>
            <person name="Satake H."/>
            <person name="Nakayama K."/>
        </authorList>
    </citation>
    <scope>NUCLEOTIDE SEQUENCE</scope>
</reference>
<dbReference type="GO" id="GO:0003676">
    <property type="term" value="F:nucleic acid binding"/>
    <property type="evidence" value="ECO:0007669"/>
    <property type="project" value="InterPro"/>
</dbReference>
<keyword evidence="2" id="KW-0378">Hydrolase</keyword>
<dbReference type="GO" id="GO:0016787">
    <property type="term" value="F:hydrolase activity"/>
    <property type="evidence" value="ECO:0007669"/>
    <property type="project" value="UniProtKB-KW"/>
</dbReference>
<dbReference type="InterPro" id="IPR012337">
    <property type="entry name" value="RNaseH-like_sf"/>
</dbReference>
<dbReference type="AlphaFoldDB" id="A0A6L2NHJ4"/>
<evidence type="ECO:0008006" key="6">
    <source>
        <dbReference type="Google" id="ProtNLM"/>
    </source>
</evidence>
<comment type="caution">
    <text evidence="5">The sequence shown here is derived from an EMBL/GenBank/DDBJ whole genome shotgun (WGS) entry which is preliminary data.</text>
</comment>
<dbReference type="GO" id="GO:0046872">
    <property type="term" value="F:metal ion binding"/>
    <property type="evidence" value="ECO:0007669"/>
    <property type="project" value="UniProtKB-KW"/>
</dbReference>
<feature type="domain" description="GAG-pre-integrase" evidence="4">
    <location>
        <begin position="301"/>
        <end position="358"/>
    </location>
</feature>
<gene>
    <name evidence="5" type="ORF">Tci_056560</name>
</gene>
<dbReference type="InterPro" id="IPR036397">
    <property type="entry name" value="RNaseH_sf"/>
</dbReference>
<dbReference type="SUPFAM" id="SSF53098">
    <property type="entry name" value="Ribonuclease H-like"/>
    <property type="match status" value="1"/>
</dbReference>
<proteinExistence type="predicted"/>
<accession>A0A6L2NHJ4</accession>
<dbReference type="CDD" id="cd09272">
    <property type="entry name" value="RNase_HI_RT_Ty1"/>
    <property type="match status" value="1"/>
</dbReference>
<evidence type="ECO:0000259" key="3">
    <source>
        <dbReference type="Pfam" id="PF07727"/>
    </source>
</evidence>
<dbReference type="Gene3D" id="3.30.420.10">
    <property type="entry name" value="Ribonuclease H-like superfamily/Ribonuclease H"/>
    <property type="match status" value="1"/>
</dbReference>
<dbReference type="Pfam" id="PF07727">
    <property type="entry name" value="RVT_2"/>
    <property type="match status" value="1"/>
</dbReference>
<dbReference type="EMBL" id="BKCJ010008926">
    <property type="protein sequence ID" value="GEU84582.1"/>
    <property type="molecule type" value="Genomic_DNA"/>
</dbReference>